<keyword evidence="1" id="KW-0812">Transmembrane</keyword>
<accession>A0AAV1QGT3</accession>
<feature type="non-terminal residue" evidence="2">
    <location>
        <position position="1"/>
    </location>
</feature>
<dbReference type="AlphaFoldDB" id="A0AAV1QGT3"/>
<evidence type="ECO:0000313" key="2">
    <source>
        <dbReference type="EMBL" id="CAK6983511.1"/>
    </source>
</evidence>
<dbReference type="EMBL" id="CAWUFR010001339">
    <property type="protein sequence ID" value="CAK6983511.1"/>
    <property type="molecule type" value="Genomic_DNA"/>
</dbReference>
<evidence type="ECO:0000313" key="3">
    <source>
        <dbReference type="Proteomes" id="UP001314229"/>
    </source>
</evidence>
<evidence type="ECO:0000256" key="1">
    <source>
        <dbReference type="SAM" id="Phobius"/>
    </source>
</evidence>
<proteinExistence type="predicted"/>
<comment type="caution">
    <text evidence="2">The sequence shown here is derived from an EMBL/GenBank/DDBJ whole genome shotgun (WGS) entry which is preliminary data.</text>
</comment>
<organism evidence="2 3">
    <name type="scientific">Scomber scombrus</name>
    <name type="common">Atlantic mackerel</name>
    <name type="synonym">Scomber vernalis</name>
    <dbReference type="NCBI Taxonomy" id="13677"/>
    <lineage>
        <taxon>Eukaryota</taxon>
        <taxon>Metazoa</taxon>
        <taxon>Chordata</taxon>
        <taxon>Craniata</taxon>
        <taxon>Vertebrata</taxon>
        <taxon>Euteleostomi</taxon>
        <taxon>Actinopterygii</taxon>
        <taxon>Neopterygii</taxon>
        <taxon>Teleostei</taxon>
        <taxon>Neoteleostei</taxon>
        <taxon>Acanthomorphata</taxon>
        <taxon>Pelagiaria</taxon>
        <taxon>Scombriformes</taxon>
        <taxon>Scombridae</taxon>
        <taxon>Scomber</taxon>
    </lineage>
</organism>
<dbReference type="Proteomes" id="UP001314229">
    <property type="component" value="Unassembled WGS sequence"/>
</dbReference>
<keyword evidence="3" id="KW-1185">Reference proteome</keyword>
<keyword evidence="1" id="KW-1133">Transmembrane helix</keyword>
<keyword evidence="1" id="KW-0472">Membrane</keyword>
<feature type="transmembrane region" description="Helical" evidence="1">
    <location>
        <begin position="53"/>
        <end position="74"/>
    </location>
</feature>
<name>A0AAV1QGT3_SCOSC</name>
<reference evidence="2 3" key="1">
    <citation type="submission" date="2024-01" db="EMBL/GenBank/DDBJ databases">
        <authorList>
            <person name="Alioto T."/>
            <person name="Alioto T."/>
            <person name="Gomez Garrido J."/>
        </authorList>
    </citation>
    <scope>NUCLEOTIDE SEQUENCE [LARGE SCALE GENOMIC DNA]</scope>
</reference>
<sequence length="84" mass="8938">VIDGINTSGESIFTSGITVRYGFKILLSLKGNDESGDEVDNKSHEDCDGMTKLTSVILVGLTAVVVTIIDGLLLKIRKLKTGTL</sequence>
<gene>
    <name evidence="2" type="ORF">FSCOSCO3_A002328</name>
</gene>
<protein>
    <submittedName>
        <fullName evidence="2">Uncharacterized protein LOC122973288 isoform X3</fullName>
    </submittedName>
</protein>